<keyword evidence="1" id="KW-0812">Transmembrane</keyword>
<dbReference type="EMBL" id="JBJKFK010001423">
    <property type="protein sequence ID" value="KAL3313141.1"/>
    <property type="molecule type" value="Genomic_DNA"/>
</dbReference>
<keyword evidence="3" id="KW-1185">Reference proteome</keyword>
<sequence length="692" mass="79827">MFPDECKEEITFLNSSENSEPICNHLTSFLESYSLLVVEGALEPVLVATLVVVLSKSTPFDSKYNLLLSLESYLAQLTADSIEYKIKHKLSEDRLKLRHFIEAGDTTKALMEGMRLVGECAHMKNQFRIEDLSYLISILTNLFPMCEAVTWPNYLKHEFRPSFWLIDDSLWALALALSIATDPIDVNNHLMFVISVKIPNEALCAKLIFCTAVLVISENVEIMSKLCVIKVAIDVLRKWLPEGESENLLETFNEKKMRIEKKFNNSFYSGMKEYNNCAANLKRPYKKFDHNLMAHCIAGLLILEPVISYLSSQNLQEPKNIKTIWKMEGGSYTITENSEYKQTRKSLEDYTDTGLFQLLKLYFGHWDVWLDLMLLASENLSESNLNSAMERYQPHLTSLDMSYSCLLFTFVLKNQRDPEACRDVLQRFSKKGLHLMFEQIKKNRSQMIEYNLLMLNKQRCQLISVAIGIGLVLVCWEMVLHYTVISEDLQKLSTELSWSVYLLHAIECTAKIWDTCPKAQCGLQCSLSVAADNIWKLVRKSLYRYEYMCHELVDLAMNCRIRTLGEAIKEFLAKPETAFDLLPIFSFILFAIVIHERSMKKDGYRLIKLSVRIIRPKIPQPQGTILTKFDTAVKKIKKNMEESNFHEASCIFTEINNYSKKHNTEAANGCISKIFLFGHLMMISALYPWDYL</sequence>
<feature type="transmembrane region" description="Helical" evidence="1">
    <location>
        <begin position="670"/>
        <end position="689"/>
    </location>
</feature>
<keyword evidence="1" id="KW-1133">Transmembrane helix</keyword>
<comment type="caution">
    <text evidence="2">The sequence shown here is derived from an EMBL/GenBank/DDBJ whole genome shotgun (WGS) entry which is preliminary data.</text>
</comment>
<evidence type="ECO:0000313" key="3">
    <source>
        <dbReference type="Proteomes" id="UP001626550"/>
    </source>
</evidence>
<evidence type="ECO:0000256" key="1">
    <source>
        <dbReference type="SAM" id="Phobius"/>
    </source>
</evidence>
<dbReference type="Proteomes" id="UP001626550">
    <property type="component" value="Unassembled WGS sequence"/>
</dbReference>
<protein>
    <submittedName>
        <fullName evidence="2">Uncharacterized protein</fullName>
    </submittedName>
</protein>
<keyword evidence="1" id="KW-0472">Membrane</keyword>
<organism evidence="2 3">
    <name type="scientific">Cichlidogyrus casuarinus</name>
    <dbReference type="NCBI Taxonomy" id="1844966"/>
    <lineage>
        <taxon>Eukaryota</taxon>
        <taxon>Metazoa</taxon>
        <taxon>Spiralia</taxon>
        <taxon>Lophotrochozoa</taxon>
        <taxon>Platyhelminthes</taxon>
        <taxon>Monogenea</taxon>
        <taxon>Monopisthocotylea</taxon>
        <taxon>Dactylogyridea</taxon>
        <taxon>Ancyrocephalidae</taxon>
        <taxon>Cichlidogyrus</taxon>
    </lineage>
</organism>
<feature type="transmembrane region" description="Helical" evidence="1">
    <location>
        <begin position="578"/>
        <end position="595"/>
    </location>
</feature>
<reference evidence="2 3" key="1">
    <citation type="submission" date="2024-11" db="EMBL/GenBank/DDBJ databases">
        <title>Adaptive evolution of stress response genes in parasites aligns with host niche diversity.</title>
        <authorList>
            <person name="Hahn C."/>
            <person name="Resl P."/>
        </authorList>
    </citation>
    <scope>NUCLEOTIDE SEQUENCE [LARGE SCALE GENOMIC DNA]</scope>
    <source>
        <strain evidence="2">EGGRZ-B1_66</strain>
        <tissue evidence="2">Body</tissue>
    </source>
</reference>
<name>A0ABD2Q0G8_9PLAT</name>
<proteinExistence type="predicted"/>
<evidence type="ECO:0000313" key="2">
    <source>
        <dbReference type="EMBL" id="KAL3313141.1"/>
    </source>
</evidence>
<gene>
    <name evidence="2" type="ORF">Ciccas_008256</name>
</gene>
<dbReference type="AlphaFoldDB" id="A0ABD2Q0G8"/>
<accession>A0ABD2Q0G8</accession>